<reference evidence="2" key="2">
    <citation type="submission" date="2014-05" db="EMBL/GenBank/DDBJ databases">
        <title>The genome and life-stage specific transcriptomes of Globodera pallida elucidate key aspects of plant parasitism by a cyst nematode.</title>
        <authorList>
            <person name="Cotton J.A."/>
            <person name="Lilley C.J."/>
            <person name="Jones L.M."/>
            <person name="Kikuchi T."/>
            <person name="Reid A.J."/>
            <person name="Thorpe P."/>
            <person name="Tsai I.J."/>
            <person name="Beasley H."/>
            <person name="Blok V."/>
            <person name="Cock P.J.A."/>
            <person name="Van den Akker S.E."/>
            <person name="Holroyd N."/>
            <person name="Hunt M."/>
            <person name="Mantelin S."/>
            <person name="Naghra H."/>
            <person name="Pain A."/>
            <person name="Palomares-Rius J.E."/>
            <person name="Zarowiecki M."/>
            <person name="Berriman M."/>
            <person name="Jones J.T."/>
            <person name="Urwin P.E."/>
        </authorList>
    </citation>
    <scope>NUCLEOTIDE SEQUENCE [LARGE SCALE GENOMIC DNA]</scope>
    <source>
        <strain evidence="2">Lindley</strain>
    </source>
</reference>
<evidence type="ECO:0000256" key="1">
    <source>
        <dbReference type="SAM" id="MobiDB-lite"/>
    </source>
</evidence>
<organism evidence="2 3">
    <name type="scientific">Globodera pallida</name>
    <name type="common">Potato cyst nematode worm</name>
    <name type="synonym">Heterodera pallida</name>
    <dbReference type="NCBI Taxonomy" id="36090"/>
    <lineage>
        <taxon>Eukaryota</taxon>
        <taxon>Metazoa</taxon>
        <taxon>Ecdysozoa</taxon>
        <taxon>Nematoda</taxon>
        <taxon>Chromadorea</taxon>
        <taxon>Rhabditida</taxon>
        <taxon>Tylenchina</taxon>
        <taxon>Tylenchomorpha</taxon>
        <taxon>Tylenchoidea</taxon>
        <taxon>Heteroderidae</taxon>
        <taxon>Heteroderinae</taxon>
        <taxon>Globodera</taxon>
    </lineage>
</organism>
<evidence type="ECO:0000313" key="2">
    <source>
        <dbReference type="Proteomes" id="UP000050741"/>
    </source>
</evidence>
<dbReference type="Proteomes" id="UP000050741">
    <property type="component" value="Unassembled WGS sequence"/>
</dbReference>
<keyword evidence="2" id="KW-1185">Reference proteome</keyword>
<feature type="region of interest" description="Disordered" evidence="1">
    <location>
        <begin position="32"/>
        <end position="51"/>
    </location>
</feature>
<protein>
    <submittedName>
        <fullName evidence="3">Secreted protein</fullName>
    </submittedName>
</protein>
<dbReference type="WBParaSite" id="GPLIN_001032300">
    <property type="protein sequence ID" value="GPLIN_001032300"/>
    <property type="gene ID" value="GPLIN_001032300"/>
</dbReference>
<evidence type="ECO:0000313" key="3">
    <source>
        <dbReference type="WBParaSite" id="GPLIN_001032300"/>
    </source>
</evidence>
<reference evidence="3" key="3">
    <citation type="submission" date="2016-06" db="UniProtKB">
        <authorList>
            <consortium name="WormBaseParasite"/>
        </authorList>
    </citation>
    <scope>IDENTIFICATION</scope>
</reference>
<accession>A0A183CBS2</accession>
<sequence>MGHRRCCTACTCGAGVCMVNNNDEFCPKSSASRCGAAQSNSSNGRQDQPQQQINALRAQMDQLQYELGQLRQYAPAGADWMEPVWPFSNNVDYHPKSMLVRRHMAWQPMRRGIENDV</sequence>
<reference evidence="2" key="1">
    <citation type="submission" date="2013-12" db="EMBL/GenBank/DDBJ databases">
        <authorList>
            <person name="Aslett M."/>
        </authorList>
    </citation>
    <scope>NUCLEOTIDE SEQUENCE [LARGE SCALE GENOMIC DNA]</scope>
    <source>
        <strain evidence="2">Lindley</strain>
    </source>
</reference>
<dbReference type="AlphaFoldDB" id="A0A183CBS2"/>
<proteinExistence type="predicted"/>
<name>A0A183CBS2_GLOPA</name>